<dbReference type="GeneID" id="126884888"/>
<keyword evidence="10" id="KW-1185">Reference proteome</keyword>
<evidence type="ECO:0000256" key="3">
    <source>
        <dbReference type="ARBA" id="ARBA00022833"/>
    </source>
</evidence>
<organism evidence="9 10">
    <name type="scientific">Diabrotica virgifera virgifera</name>
    <name type="common">western corn rootworm</name>
    <dbReference type="NCBI Taxonomy" id="50390"/>
    <lineage>
        <taxon>Eukaryota</taxon>
        <taxon>Metazoa</taxon>
        <taxon>Ecdysozoa</taxon>
        <taxon>Arthropoda</taxon>
        <taxon>Hexapoda</taxon>
        <taxon>Insecta</taxon>
        <taxon>Pterygota</taxon>
        <taxon>Neoptera</taxon>
        <taxon>Endopterygota</taxon>
        <taxon>Coleoptera</taxon>
        <taxon>Polyphaga</taxon>
        <taxon>Cucujiformia</taxon>
        <taxon>Chrysomeloidea</taxon>
        <taxon>Chrysomelidae</taxon>
        <taxon>Galerucinae</taxon>
        <taxon>Diabroticina</taxon>
        <taxon>Diabroticites</taxon>
        <taxon>Diabrotica</taxon>
    </lineage>
</organism>
<feature type="domain" description="THAP-type" evidence="8">
    <location>
        <begin position="1"/>
        <end position="90"/>
    </location>
</feature>
<dbReference type="Pfam" id="PF21787">
    <property type="entry name" value="TNP-like_RNaseH_N"/>
    <property type="match status" value="1"/>
</dbReference>
<dbReference type="PROSITE" id="PS50950">
    <property type="entry name" value="ZF_THAP"/>
    <property type="match status" value="1"/>
</dbReference>
<protein>
    <recommendedName>
        <fullName evidence="8">THAP-type domain-containing protein</fullName>
    </recommendedName>
</protein>
<dbReference type="InterPro" id="IPR048366">
    <property type="entry name" value="TNP-like_GBD"/>
</dbReference>
<feature type="compositionally biased region" description="Low complexity" evidence="7">
    <location>
        <begin position="126"/>
        <end position="137"/>
    </location>
</feature>
<accession>A0ABM5KAD8</accession>
<dbReference type="RefSeq" id="XP_050507155.1">
    <property type="nucleotide sequence ID" value="XM_050651198.1"/>
</dbReference>
<dbReference type="SMART" id="SM00692">
    <property type="entry name" value="DM3"/>
    <property type="match status" value="1"/>
</dbReference>
<evidence type="ECO:0000256" key="1">
    <source>
        <dbReference type="ARBA" id="ARBA00022723"/>
    </source>
</evidence>
<name>A0ABM5KAD8_DIAVI</name>
<dbReference type="EnsemblMetazoa" id="XM_050651198.1">
    <property type="protein sequence ID" value="XP_050507155.1"/>
    <property type="gene ID" value="LOC126884888"/>
</dbReference>
<reference evidence="9" key="1">
    <citation type="submission" date="2025-05" db="UniProtKB">
        <authorList>
            <consortium name="EnsemblMetazoa"/>
        </authorList>
    </citation>
    <scope>IDENTIFICATION</scope>
</reference>
<keyword evidence="3" id="KW-0862">Zinc</keyword>
<evidence type="ECO:0000256" key="6">
    <source>
        <dbReference type="SAM" id="Coils"/>
    </source>
</evidence>
<feature type="region of interest" description="Disordered" evidence="7">
    <location>
        <begin position="118"/>
        <end position="137"/>
    </location>
</feature>
<evidence type="ECO:0000256" key="7">
    <source>
        <dbReference type="SAM" id="MobiDB-lite"/>
    </source>
</evidence>
<evidence type="ECO:0000256" key="5">
    <source>
        <dbReference type="PROSITE-ProRule" id="PRU00309"/>
    </source>
</evidence>
<dbReference type="Proteomes" id="UP001652700">
    <property type="component" value="Unplaced"/>
</dbReference>
<dbReference type="SMART" id="SM00980">
    <property type="entry name" value="THAP"/>
    <property type="match status" value="1"/>
</dbReference>
<dbReference type="InterPro" id="IPR006612">
    <property type="entry name" value="THAP_Znf"/>
</dbReference>
<proteinExistence type="predicted"/>
<dbReference type="Pfam" id="PF05485">
    <property type="entry name" value="THAP"/>
    <property type="match status" value="1"/>
</dbReference>
<evidence type="ECO:0000256" key="2">
    <source>
        <dbReference type="ARBA" id="ARBA00022771"/>
    </source>
</evidence>
<keyword evidence="1" id="KW-0479">Metal-binding</keyword>
<sequence length="692" mass="79119">MASVTHKCVYAGCFERNDGTNNNISFFKFPLKDVERTKIWQKNCGNIDILLMDITDLIQRVICQHHFAVEHIYQSGQRKLLRKNAVPLKFTQLTTDLGDIPPVCSTYVYCGTKRKRSTSDDCMVRSTPSPKRSSSSLSDISSFEINLPTKLETELTEKVKKLEYQVNALKKKCRQKNSQRCRRTTKKKSATKFMLQVLLENKSKYVHTFVNMQFSHKTRSQWSHNEKDLALAIYYKSPSCYKFLIRSLNFILPSVKTIQTWLRVIKLRTGLNTSLIDKLKKKAETMDELEKICVLMFDEISLKKKLEYNKLDDIIEGFQDLGALGRTNKLANTGLVFMMRGLLHNWKIPICYFVTGGPIHSDNLKNIVVEVVSKLQNIGYIPKVLVCDQASNNRALFKLLGACKDQPAIEIGNQRIFTVFDTPHLLKSLRNNFLNKKLTFFADSNQISWQDIEYTYNIDRTNVRARCMVKITDVHINPNNFQKMRVKLAAQIFSNSVASAISTAKSVGQLHTKTHNTNIKLKIALDNGNCEIAQTDNLDLTHEVTSVEISDESIETQTVHVEQSLDMQKENNDNQILSTAHSSKCSITNLETCAVTYVAGYIYYKIIKNLNCGPSNRIHCQSTRHQVTKRNNLLRKLVGSKLGANPEVTTGLNETYRIPTGYMRSTHLSLLYWDLDSHHQKTVDAPSNMWRS</sequence>
<evidence type="ECO:0000259" key="8">
    <source>
        <dbReference type="PROSITE" id="PS50950"/>
    </source>
</evidence>
<dbReference type="InterPro" id="IPR048365">
    <property type="entry name" value="TNP-like_RNaseH_N"/>
</dbReference>
<evidence type="ECO:0000313" key="10">
    <source>
        <dbReference type="Proteomes" id="UP001652700"/>
    </source>
</evidence>
<dbReference type="SUPFAM" id="SSF57716">
    <property type="entry name" value="Glucocorticoid receptor-like (DNA-binding domain)"/>
    <property type="match status" value="1"/>
</dbReference>
<keyword evidence="2 5" id="KW-0863">Zinc-finger</keyword>
<dbReference type="Pfam" id="PF21788">
    <property type="entry name" value="TNP-like_GBD"/>
    <property type="match status" value="1"/>
</dbReference>
<keyword evidence="4 5" id="KW-0238">DNA-binding</keyword>
<feature type="coiled-coil region" evidence="6">
    <location>
        <begin position="152"/>
        <end position="179"/>
    </location>
</feature>
<evidence type="ECO:0000313" key="9">
    <source>
        <dbReference type="EnsemblMetazoa" id="XP_050507155.1"/>
    </source>
</evidence>
<evidence type="ECO:0000256" key="4">
    <source>
        <dbReference type="ARBA" id="ARBA00023125"/>
    </source>
</evidence>
<keyword evidence="6" id="KW-0175">Coiled coil</keyword>